<evidence type="ECO:0000313" key="2">
    <source>
        <dbReference type="Proteomes" id="UP000585970"/>
    </source>
</evidence>
<gene>
    <name evidence="1" type="ORF">GGR08_001274</name>
</gene>
<evidence type="ECO:0000313" key="1">
    <source>
        <dbReference type="EMBL" id="MBB4076959.1"/>
    </source>
</evidence>
<dbReference type="RefSeq" id="WP_183194458.1">
    <property type="nucleotide sequence ID" value="NZ_JACIFE010000016.1"/>
</dbReference>
<accession>A0A840E592</accession>
<keyword evidence="2" id="KW-1185">Reference proteome</keyword>
<name>A0A840E592_9HYPH</name>
<comment type="caution">
    <text evidence="1">The sequence shown here is derived from an EMBL/GenBank/DDBJ whole genome shotgun (WGS) entry which is preliminary data.</text>
</comment>
<protein>
    <submittedName>
        <fullName evidence="1">Uncharacterized protein</fullName>
    </submittedName>
</protein>
<organism evidence="1 2">
    <name type="scientific">Bartonella fuyuanensis</name>
    <dbReference type="NCBI Taxonomy" id="1460968"/>
    <lineage>
        <taxon>Bacteria</taxon>
        <taxon>Pseudomonadati</taxon>
        <taxon>Pseudomonadota</taxon>
        <taxon>Alphaproteobacteria</taxon>
        <taxon>Hyphomicrobiales</taxon>
        <taxon>Bartonellaceae</taxon>
        <taxon>Bartonella</taxon>
    </lineage>
</organism>
<dbReference type="Proteomes" id="UP000585970">
    <property type="component" value="Unassembled WGS sequence"/>
</dbReference>
<dbReference type="EMBL" id="JACIFE010000016">
    <property type="protein sequence ID" value="MBB4076959.1"/>
    <property type="molecule type" value="Genomic_DNA"/>
</dbReference>
<proteinExistence type="predicted"/>
<sequence>MAGEFNAEDLPTMAPKSLGTTIQSSCCFGAIRTPLPITRQSSVWIRL</sequence>
<dbReference type="AlphaFoldDB" id="A0A840E592"/>
<reference evidence="1 2" key="1">
    <citation type="submission" date="2020-08" db="EMBL/GenBank/DDBJ databases">
        <title>Genomic Encyclopedia of Type Strains, Phase IV (KMG-IV): sequencing the most valuable type-strain genomes for metagenomic binning, comparative biology and taxonomic classification.</title>
        <authorList>
            <person name="Goeker M."/>
        </authorList>
    </citation>
    <scope>NUCLEOTIDE SEQUENCE [LARGE SCALE GENOMIC DNA]</scope>
    <source>
        <strain evidence="1 2">DSM 100694</strain>
    </source>
</reference>